<dbReference type="OrthoDB" id="771136at2759"/>
<gene>
    <name evidence="3" type="ORF">LEL_09768</name>
</gene>
<dbReference type="Proteomes" id="UP000076881">
    <property type="component" value="Unassembled WGS sequence"/>
</dbReference>
<dbReference type="InterPro" id="IPR033121">
    <property type="entry name" value="PEPTIDASE_A1"/>
</dbReference>
<sequence length="110" mass="12036">MTWVLPSHIQRDTSGRTTPRRCPARGSYAASSSRLPKGVYEIPLRQINDKKAYGMDVDVGTSPQKVTLLVDTGSNTYSVQPSYDICCQEAMCKDTGTLFVDNSVSNVVSD</sequence>
<feature type="region of interest" description="Disordered" evidence="1">
    <location>
        <begin position="1"/>
        <end position="31"/>
    </location>
</feature>
<reference evidence="3 4" key="1">
    <citation type="journal article" date="2016" name="Genome Biol. Evol.">
        <title>Divergent and convergent evolution of fungal pathogenicity.</title>
        <authorList>
            <person name="Shang Y."/>
            <person name="Xiao G."/>
            <person name="Zheng P."/>
            <person name="Cen K."/>
            <person name="Zhan S."/>
            <person name="Wang C."/>
        </authorList>
    </citation>
    <scope>NUCLEOTIDE SEQUENCE [LARGE SCALE GENOMIC DNA]</scope>
    <source>
        <strain evidence="3 4">RCEF 1005</strain>
    </source>
</reference>
<accession>A0A162JJN3</accession>
<dbReference type="Pfam" id="PF00026">
    <property type="entry name" value="Asp"/>
    <property type="match status" value="1"/>
</dbReference>
<evidence type="ECO:0000313" key="4">
    <source>
        <dbReference type="Proteomes" id="UP000076881"/>
    </source>
</evidence>
<protein>
    <submittedName>
        <fullName evidence="3">Peptidase aspartic, catalytic</fullName>
    </submittedName>
</protein>
<dbReference type="SUPFAM" id="SSF50630">
    <property type="entry name" value="Acid proteases"/>
    <property type="match status" value="1"/>
</dbReference>
<evidence type="ECO:0000259" key="2">
    <source>
        <dbReference type="PROSITE" id="PS51767"/>
    </source>
</evidence>
<comment type="caution">
    <text evidence="3">The sequence shown here is derived from an EMBL/GenBank/DDBJ whole genome shotgun (WGS) entry which is preliminary data.</text>
</comment>
<keyword evidence="4" id="KW-1185">Reference proteome</keyword>
<dbReference type="PROSITE" id="PS51767">
    <property type="entry name" value="PEPTIDASE_A1"/>
    <property type="match status" value="1"/>
</dbReference>
<evidence type="ECO:0000313" key="3">
    <source>
        <dbReference type="EMBL" id="OAA69952.1"/>
    </source>
</evidence>
<dbReference type="Gene3D" id="2.40.70.10">
    <property type="entry name" value="Acid Proteases"/>
    <property type="match status" value="1"/>
</dbReference>
<dbReference type="EMBL" id="AZHF01000010">
    <property type="protein sequence ID" value="OAA69952.1"/>
    <property type="molecule type" value="Genomic_DNA"/>
</dbReference>
<dbReference type="AlphaFoldDB" id="A0A162JJN3"/>
<proteinExistence type="predicted"/>
<feature type="domain" description="Peptidase A1" evidence="2">
    <location>
        <begin position="53"/>
        <end position="110"/>
    </location>
</feature>
<evidence type="ECO:0000256" key="1">
    <source>
        <dbReference type="SAM" id="MobiDB-lite"/>
    </source>
</evidence>
<dbReference type="InterPro" id="IPR021109">
    <property type="entry name" value="Peptidase_aspartic_dom_sf"/>
</dbReference>
<organism evidence="3 4">
    <name type="scientific">Akanthomyces lecanii RCEF 1005</name>
    <dbReference type="NCBI Taxonomy" id="1081108"/>
    <lineage>
        <taxon>Eukaryota</taxon>
        <taxon>Fungi</taxon>
        <taxon>Dikarya</taxon>
        <taxon>Ascomycota</taxon>
        <taxon>Pezizomycotina</taxon>
        <taxon>Sordariomycetes</taxon>
        <taxon>Hypocreomycetidae</taxon>
        <taxon>Hypocreales</taxon>
        <taxon>Cordycipitaceae</taxon>
        <taxon>Akanthomyces</taxon>
        <taxon>Cordyceps confragosa</taxon>
    </lineage>
</organism>
<name>A0A162JJN3_CORDF</name>